<name>A0ABT0ZUR4_9PSEU</name>
<accession>A0ABT0ZUR4</accession>
<keyword evidence="1" id="KW-0472">Membrane</keyword>
<feature type="transmembrane region" description="Helical" evidence="1">
    <location>
        <begin position="46"/>
        <end position="67"/>
    </location>
</feature>
<dbReference type="InterPro" id="IPR019251">
    <property type="entry name" value="DUF2231_TM"/>
</dbReference>
<dbReference type="RefSeq" id="WP_252436041.1">
    <property type="nucleotide sequence ID" value="NZ_JAGSOV010000011.1"/>
</dbReference>
<dbReference type="EMBL" id="JAGSOV010000011">
    <property type="protein sequence ID" value="MCO1654425.1"/>
    <property type="molecule type" value="Genomic_DNA"/>
</dbReference>
<evidence type="ECO:0000256" key="1">
    <source>
        <dbReference type="SAM" id="Phobius"/>
    </source>
</evidence>
<sequence>MLITVGGLPAHPLLVHAVVVLIPLAALGAIAVAVRAPWRRSAGPVVALLALGGAVSAVLALVAGNQLAAYLQAQGQDPGPISAHSALGLNAMIASWPLAVLAIITAVMARRDPRPGRGAATVATATTSTATTVAAWLTVLAGIAACYFTVLAGDSGSRMVWGFITQG</sequence>
<gene>
    <name evidence="3" type="ORF">KDL28_05090</name>
</gene>
<feature type="transmembrane region" description="Helical" evidence="1">
    <location>
        <begin position="130"/>
        <end position="150"/>
    </location>
</feature>
<reference evidence="3" key="1">
    <citation type="submission" date="2021-04" db="EMBL/GenBank/DDBJ databases">
        <title>Pseudonocardia sp. nov., isolated from sandy soil of mangrove forest.</title>
        <authorList>
            <person name="Zan Z."/>
            <person name="Huang R."/>
            <person name="Liu W."/>
        </authorList>
    </citation>
    <scope>NUCLEOTIDE SEQUENCE</scope>
    <source>
        <strain evidence="3">S2-4</strain>
    </source>
</reference>
<organism evidence="3 4">
    <name type="scientific">Pseudonocardia humida</name>
    <dbReference type="NCBI Taxonomy" id="2800819"/>
    <lineage>
        <taxon>Bacteria</taxon>
        <taxon>Bacillati</taxon>
        <taxon>Actinomycetota</taxon>
        <taxon>Actinomycetes</taxon>
        <taxon>Pseudonocardiales</taxon>
        <taxon>Pseudonocardiaceae</taxon>
        <taxon>Pseudonocardia</taxon>
    </lineage>
</organism>
<evidence type="ECO:0000259" key="2">
    <source>
        <dbReference type="Pfam" id="PF09990"/>
    </source>
</evidence>
<feature type="transmembrane region" description="Helical" evidence="1">
    <location>
        <begin position="87"/>
        <end position="109"/>
    </location>
</feature>
<evidence type="ECO:0000313" key="3">
    <source>
        <dbReference type="EMBL" id="MCO1654425.1"/>
    </source>
</evidence>
<keyword evidence="1" id="KW-1133">Transmembrane helix</keyword>
<feature type="domain" description="DUF2231" evidence="2">
    <location>
        <begin position="7"/>
        <end position="163"/>
    </location>
</feature>
<keyword evidence="1" id="KW-0812">Transmembrane</keyword>
<comment type="caution">
    <text evidence="3">The sequence shown here is derived from an EMBL/GenBank/DDBJ whole genome shotgun (WGS) entry which is preliminary data.</text>
</comment>
<proteinExistence type="predicted"/>
<keyword evidence="4" id="KW-1185">Reference proteome</keyword>
<dbReference type="Pfam" id="PF09990">
    <property type="entry name" value="DUF2231"/>
    <property type="match status" value="1"/>
</dbReference>
<protein>
    <recommendedName>
        <fullName evidence="2">DUF2231 domain-containing protein</fullName>
    </recommendedName>
</protein>
<evidence type="ECO:0000313" key="4">
    <source>
        <dbReference type="Proteomes" id="UP001165283"/>
    </source>
</evidence>
<feature type="transmembrane region" description="Helical" evidence="1">
    <location>
        <begin position="13"/>
        <end position="34"/>
    </location>
</feature>
<dbReference type="Proteomes" id="UP001165283">
    <property type="component" value="Unassembled WGS sequence"/>
</dbReference>